<evidence type="ECO:0000313" key="2">
    <source>
        <dbReference type="Proteomes" id="UP001621813"/>
    </source>
</evidence>
<protein>
    <submittedName>
        <fullName evidence="1">Uncharacterized protein</fullName>
    </submittedName>
</protein>
<dbReference type="RefSeq" id="WP_405322628.1">
    <property type="nucleotide sequence ID" value="NZ_JAZGZR010000018.1"/>
</dbReference>
<organism evidence="1 2">
    <name type="scientific">Flavobacterium davisii</name>
    <dbReference type="NCBI Taxonomy" id="2906077"/>
    <lineage>
        <taxon>Bacteria</taxon>
        <taxon>Pseudomonadati</taxon>
        <taxon>Bacteroidota</taxon>
        <taxon>Flavobacteriia</taxon>
        <taxon>Flavobacteriales</taxon>
        <taxon>Flavobacteriaceae</taxon>
        <taxon>Flavobacterium</taxon>
    </lineage>
</organism>
<reference evidence="1 2" key="1">
    <citation type="submission" date="2024-02" db="EMBL/GenBank/DDBJ databases">
        <title>Comparative Genomic Analysis of Flavobacterium Species Causing Columnaris Disease of Freshwater Fish in Thailand: Insights into Virulence and Resistance Mechanisms.</title>
        <authorList>
            <person name="Nguyen D."/>
            <person name="Chokmangmeepisarn P."/>
            <person name="Khianchaikhan K."/>
            <person name="Morishita M."/>
            <person name="Bunnoy A."/>
            <person name="Rodkhum C."/>
        </authorList>
    </citation>
    <scope>NUCLEOTIDE SEQUENCE [LARGE SCALE GENOMIC DNA]</scope>
    <source>
        <strain evidence="1 2">KCRT2007</strain>
    </source>
</reference>
<name>A0ABW8PS57_9FLAO</name>
<proteinExistence type="predicted"/>
<dbReference type="Proteomes" id="UP001621813">
    <property type="component" value="Unassembled WGS sequence"/>
</dbReference>
<gene>
    <name evidence="1" type="ORF">V3Q77_08230</name>
</gene>
<evidence type="ECO:0000313" key="1">
    <source>
        <dbReference type="EMBL" id="MFK7049874.1"/>
    </source>
</evidence>
<accession>A0ABW8PS57</accession>
<comment type="caution">
    <text evidence="1">The sequence shown here is derived from an EMBL/GenBank/DDBJ whole genome shotgun (WGS) entry which is preliminary data.</text>
</comment>
<sequence>MRNTTHANIVAFHQRIQQAHKEIHGFYRFNWNEINNAFRRGIPTPALLLESHSMGLKPNANGTAHFSERAISFLLLDHTGKADNYTKQEEVLDRLENIMLDICTYLNKISKDPATLKSIGKIDLNSIEVEKVGPVFDNMYGWNIRYLLTAHEPLCYDATRWEW</sequence>
<keyword evidence="2" id="KW-1185">Reference proteome</keyword>
<dbReference type="EMBL" id="JAZGZR010000018">
    <property type="protein sequence ID" value="MFK7049874.1"/>
    <property type="molecule type" value="Genomic_DNA"/>
</dbReference>